<sequence>MPQNFLQNHQLYLTPLSPLHLGTGEDYEPTNYVISDGALYAFDPSQAALTPQQRNELLQTAQRGDTLAIQNYFKKHGSTFADCAYKIVGVSSALASEYEKLGKVANREQSGQKVGNSFIIERTAVNPVNHQPYIPGSALKGCLRTAWLDQLAEKQPYSKGRPRQNDAAHYETELLGSFASDGLRLLKTADFTANGTIATQIQYAVNKKKHIVYKRDIDGVFVLDGNGNKIIVQAKGVTGRRETIQHGQYRAFGGSCTLQRLLLAHNPPIKQPNASLPKTPLQNLQQIAQNANRYHLKRFEAENRLLDERGLIHPEWLQHTRNLLAALKPQLDDGEIMLVRLGKHGGAESKTLSGLAQIKINEGKDPETGRQRSSFQQHTKTVWLAAQAATETHGLLPFGWALVEIDPQGGNAALQNWCQQNSSHLNDIQALQAKLHERKQAAAAQKAAIRAEAEAAERAKIEQAAAEQAAAAAHAAELAAMKPADRLIADWTQKLRDFPFDPRNDTASNVFFNQLKTAWEQATAEMDDNSKQQIATAFSFKKLENLKRGFFINKREKEIKAMLKQLRGE</sequence>
<protein>
    <recommendedName>
        <fullName evidence="3">CRISPR system Cms protein Csm5</fullName>
    </recommendedName>
    <alternativeName>
        <fullName evidence="6">CRISPR type III A-associated protein Csm5</fullName>
    </alternativeName>
</protein>
<evidence type="ECO:0000313" key="11">
    <source>
        <dbReference type="Proteomes" id="UP000829756"/>
    </source>
</evidence>
<dbReference type="RefSeq" id="WP_132953983.1">
    <property type="nucleotide sequence ID" value="NZ_CP091507.1"/>
</dbReference>
<dbReference type="EMBL" id="CP091507">
    <property type="protein sequence ID" value="UOO80098.1"/>
    <property type="molecule type" value="Genomic_DNA"/>
</dbReference>
<evidence type="ECO:0000259" key="7">
    <source>
        <dbReference type="Pfam" id="PF03787"/>
    </source>
</evidence>
<dbReference type="PANTHER" id="PTHR38007:SF1">
    <property type="entry name" value="CRISPR SYSTEM CMS PROTEIN CSM5"/>
    <property type="match status" value="1"/>
</dbReference>
<gene>
    <name evidence="8" type="ORF">EV680_11538</name>
    <name evidence="9" type="ORF">LVJ78_03555</name>
</gene>
<keyword evidence="5" id="KW-0051">Antiviral defense</keyword>
<evidence type="ECO:0000256" key="3">
    <source>
        <dbReference type="ARBA" id="ARBA00016113"/>
    </source>
</evidence>
<evidence type="ECO:0000256" key="5">
    <source>
        <dbReference type="ARBA" id="ARBA00023118"/>
    </source>
</evidence>
<reference evidence="8 10" key="1">
    <citation type="submission" date="2019-03" db="EMBL/GenBank/DDBJ databases">
        <title>Genomic Encyclopedia of Type Strains, Phase IV (KMG-IV): sequencing the most valuable type-strain genomes for metagenomic binning, comparative biology and taxonomic classification.</title>
        <authorList>
            <person name="Goeker M."/>
        </authorList>
    </citation>
    <scope>NUCLEOTIDE SEQUENCE [LARGE SCALE GENOMIC DNA]</scope>
    <source>
        <strain evidence="8 10">DSM 17474</strain>
    </source>
</reference>
<dbReference type="KEGG" id="usu:LVJ78_03555"/>
<evidence type="ECO:0000313" key="8">
    <source>
        <dbReference type="EMBL" id="TCP05982.1"/>
    </source>
</evidence>
<comment type="function">
    <text evidence="1">This subunit might be involved in maturation of a crRNA intermediate to its mature form.</text>
</comment>
<evidence type="ECO:0000256" key="1">
    <source>
        <dbReference type="ARBA" id="ARBA00003088"/>
    </source>
</evidence>
<organism evidence="9 11">
    <name type="scientific">Uruburuella suis</name>
    <dbReference type="NCBI Taxonomy" id="252130"/>
    <lineage>
        <taxon>Bacteria</taxon>
        <taxon>Pseudomonadati</taxon>
        <taxon>Pseudomonadota</taxon>
        <taxon>Betaproteobacteria</taxon>
        <taxon>Neisseriales</taxon>
        <taxon>Neisseriaceae</taxon>
        <taxon>Uruburuella</taxon>
    </lineage>
</organism>
<evidence type="ECO:0000256" key="2">
    <source>
        <dbReference type="ARBA" id="ARBA00006680"/>
    </source>
</evidence>
<evidence type="ECO:0000313" key="9">
    <source>
        <dbReference type="EMBL" id="UOO80098.1"/>
    </source>
</evidence>
<keyword evidence="10" id="KW-1185">Reference proteome</keyword>
<dbReference type="PANTHER" id="PTHR38007">
    <property type="entry name" value="CRISPR SYSTEM CMS PROTEIN CSM5"/>
    <property type="match status" value="1"/>
</dbReference>
<dbReference type="InterPro" id="IPR005537">
    <property type="entry name" value="RAMP_III_fam"/>
</dbReference>
<feature type="domain" description="CRISPR type III-associated protein" evidence="7">
    <location>
        <begin position="13"/>
        <end position="178"/>
    </location>
</feature>
<evidence type="ECO:0000313" key="10">
    <source>
        <dbReference type="Proteomes" id="UP000294721"/>
    </source>
</evidence>
<evidence type="ECO:0000256" key="4">
    <source>
        <dbReference type="ARBA" id="ARBA00022884"/>
    </source>
</evidence>
<dbReference type="GO" id="GO:0051607">
    <property type="term" value="P:defense response to virus"/>
    <property type="evidence" value="ECO:0007669"/>
    <property type="project" value="UniProtKB-KW"/>
</dbReference>
<reference evidence="9" key="3">
    <citation type="journal article" date="2022" name="Res Sq">
        <title>Evolution of multicellular longitudinally dividing oral cavity symbionts (Neisseriaceae).</title>
        <authorList>
            <person name="Nyongesa S."/>
            <person name="Weber P."/>
            <person name="Bernet E."/>
            <person name="Pullido F."/>
            <person name="Nieckarz M."/>
            <person name="Delaby M."/>
            <person name="Nieves C."/>
            <person name="Viehboeck T."/>
            <person name="Krause N."/>
            <person name="Rivera-Millot A."/>
            <person name="Nakamura A."/>
            <person name="Vischer N."/>
            <person name="VanNieuwenhze M."/>
            <person name="Brun Y."/>
            <person name="Cava F."/>
            <person name="Bulgheresi S."/>
            <person name="Veyrier F."/>
        </authorList>
    </citation>
    <scope>NUCLEOTIDE SEQUENCE</scope>
    <source>
        <strain evidence="9">1258/02</strain>
    </source>
</reference>
<dbReference type="InterPro" id="IPR010173">
    <property type="entry name" value="CRISPR-assoc_Csm5"/>
</dbReference>
<dbReference type="EMBL" id="SLXE01000015">
    <property type="protein sequence ID" value="TCP05982.1"/>
    <property type="molecule type" value="Genomic_DNA"/>
</dbReference>
<dbReference type="Proteomes" id="UP000829756">
    <property type="component" value="Chromosome"/>
</dbReference>
<evidence type="ECO:0000256" key="6">
    <source>
        <dbReference type="ARBA" id="ARBA00031720"/>
    </source>
</evidence>
<name>A0AAE9GYJ5_9NEIS</name>
<comment type="similarity">
    <text evidence="2">Belongs to the CRISPR-associated Csm5 family.</text>
</comment>
<dbReference type="Pfam" id="PF03787">
    <property type="entry name" value="RAMPs"/>
    <property type="match status" value="1"/>
</dbReference>
<dbReference type="GO" id="GO:0003723">
    <property type="term" value="F:RNA binding"/>
    <property type="evidence" value="ECO:0007669"/>
    <property type="project" value="UniProtKB-KW"/>
</dbReference>
<proteinExistence type="inferred from homology"/>
<dbReference type="Proteomes" id="UP000294721">
    <property type="component" value="Unassembled WGS sequence"/>
</dbReference>
<keyword evidence="4" id="KW-0694">RNA-binding</keyword>
<reference evidence="9" key="2">
    <citation type="submission" date="2021-12" db="EMBL/GenBank/DDBJ databases">
        <authorList>
            <person name="Veyrier F.J."/>
        </authorList>
    </citation>
    <scope>NUCLEOTIDE SEQUENCE</scope>
    <source>
        <strain evidence="9">1258/02</strain>
    </source>
</reference>
<dbReference type="AlphaFoldDB" id="A0AAE9GYJ5"/>
<accession>A0AAE9GYJ5</accession>